<dbReference type="SUPFAM" id="SSF103247">
    <property type="entry name" value="TT1751-like"/>
    <property type="match status" value="1"/>
</dbReference>
<sequence>MNPASPASPARDATPWLCWQTSSLSLVSLAAMDGDPVGDEHPARRLPVDLARALAHLRDAAAALDWPVFATLQPRDAGHLWLVMGASADTTTVLQRDDHAAIELPLTLQLKRRRDGGCEARWHAAGTLTGRGLPDGLIAQVARLPRLLDHAWH</sequence>
<proteinExistence type="predicted"/>
<name>A0ABM7YHB9_9BURK</name>
<keyword evidence="2" id="KW-1185">Reference proteome</keyword>
<gene>
    <name evidence="1" type="ORF">CATMQ487_07240</name>
</gene>
<accession>A0ABM7YHB9</accession>
<dbReference type="Proteomes" id="UP001057498">
    <property type="component" value="Chromosome"/>
</dbReference>
<evidence type="ECO:0000313" key="2">
    <source>
        <dbReference type="Proteomes" id="UP001057498"/>
    </source>
</evidence>
<dbReference type="InterPro" id="IPR035923">
    <property type="entry name" value="TT1751-like_sf"/>
</dbReference>
<dbReference type="EMBL" id="AP025730">
    <property type="protein sequence ID" value="BDI03754.1"/>
    <property type="molecule type" value="Genomic_DNA"/>
</dbReference>
<organism evidence="1 2">
    <name type="scientific">Sphaerotilus microaerophilus</name>
    <dbReference type="NCBI Taxonomy" id="2914710"/>
    <lineage>
        <taxon>Bacteria</taxon>
        <taxon>Pseudomonadati</taxon>
        <taxon>Pseudomonadota</taxon>
        <taxon>Betaproteobacteria</taxon>
        <taxon>Burkholderiales</taxon>
        <taxon>Sphaerotilaceae</taxon>
        <taxon>Sphaerotilus</taxon>
    </lineage>
</organism>
<reference evidence="1" key="1">
    <citation type="submission" date="2022-04" db="EMBL/GenBank/DDBJ databases">
        <title>Whole genome sequence of Sphaerotilus sp. FB-5.</title>
        <authorList>
            <person name="Takeda M."/>
            <person name="Narihara S."/>
            <person name="Akimoto M."/>
            <person name="Akimoto R."/>
            <person name="Nishiyashiki S."/>
            <person name="Murakami T."/>
        </authorList>
    </citation>
    <scope>NUCLEOTIDE SEQUENCE</scope>
    <source>
        <strain evidence="1">FB-5</strain>
    </source>
</reference>
<protein>
    <submittedName>
        <fullName evidence="1">Uncharacterized protein</fullName>
    </submittedName>
</protein>
<evidence type="ECO:0000313" key="1">
    <source>
        <dbReference type="EMBL" id="BDI03754.1"/>
    </source>
</evidence>